<evidence type="ECO:0000313" key="2">
    <source>
        <dbReference type="Proteomes" id="UP000054538"/>
    </source>
</evidence>
<name>A0A0D0C9V1_9AGAM</name>
<dbReference type="HOGENOM" id="CLU_3051029_0_0_1"/>
<dbReference type="EMBL" id="KN830917">
    <property type="protein sequence ID" value="KIK72363.1"/>
    <property type="molecule type" value="Genomic_DNA"/>
</dbReference>
<evidence type="ECO:0000313" key="1">
    <source>
        <dbReference type="EMBL" id="KIK72363.1"/>
    </source>
</evidence>
<organism evidence="1 2">
    <name type="scientific">Paxillus rubicundulus Ve08.2h10</name>
    <dbReference type="NCBI Taxonomy" id="930991"/>
    <lineage>
        <taxon>Eukaryota</taxon>
        <taxon>Fungi</taxon>
        <taxon>Dikarya</taxon>
        <taxon>Basidiomycota</taxon>
        <taxon>Agaricomycotina</taxon>
        <taxon>Agaricomycetes</taxon>
        <taxon>Agaricomycetidae</taxon>
        <taxon>Boletales</taxon>
        <taxon>Paxilineae</taxon>
        <taxon>Paxillaceae</taxon>
        <taxon>Paxillus</taxon>
    </lineage>
</organism>
<accession>A0A0D0C9V1</accession>
<sequence>MHNKLLKVDLMPVASLYHHSALYITTLHKLCHALGCLGRPSSSISSVWLDEFCT</sequence>
<protein>
    <submittedName>
        <fullName evidence="1">Uncharacterized protein</fullName>
    </submittedName>
</protein>
<reference evidence="2" key="2">
    <citation type="submission" date="2015-01" db="EMBL/GenBank/DDBJ databases">
        <title>Evolutionary Origins and Diversification of the Mycorrhizal Mutualists.</title>
        <authorList>
            <consortium name="DOE Joint Genome Institute"/>
            <consortium name="Mycorrhizal Genomics Consortium"/>
            <person name="Kohler A."/>
            <person name="Kuo A."/>
            <person name="Nagy L.G."/>
            <person name="Floudas D."/>
            <person name="Copeland A."/>
            <person name="Barry K.W."/>
            <person name="Cichocki N."/>
            <person name="Veneault-Fourrey C."/>
            <person name="LaButti K."/>
            <person name="Lindquist E.A."/>
            <person name="Lipzen A."/>
            <person name="Lundell T."/>
            <person name="Morin E."/>
            <person name="Murat C."/>
            <person name="Riley R."/>
            <person name="Ohm R."/>
            <person name="Sun H."/>
            <person name="Tunlid A."/>
            <person name="Henrissat B."/>
            <person name="Grigoriev I.V."/>
            <person name="Hibbett D.S."/>
            <person name="Martin F."/>
        </authorList>
    </citation>
    <scope>NUCLEOTIDE SEQUENCE [LARGE SCALE GENOMIC DNA]</scope>
    <source>
        <strain evidence="2">Ve08.2h10</strain>
    </source>
</reference>
<dbReference type="InParanoid" id="A0A0D0C9V1"/>
<keyword evidence="2" id="KW-1185">Reference proteome</keyword>
<dbReference type="Proteomes" id="UP000054538">
    <property type="component" value="Unassembled WGS sequence"/>
</dbReference>
<reference evidence="1 2" key="1">
    <citation type="submission" date="2014-04" db="EMBL/GenBank/DDBJ databases">
        <authorList>
            <consortium name="DOE Joint Genome Institute"/>
            <person name="Kuo A."/>
            <person name="Kohler A."/>
            <person name="Jargeat P."/>
            <person name="Nagy L.G."/>
            <person name="Floudas D."/>
            <person name="Copeland A."/>
            <person name="Barry K.W."/>
            <person name="Cichocki N."/>
            <person name="Veneault-Fourrey C."/>
            <person name="LaButti K."/>
            <person name="Lindquist E.A."/>
            <person name="Lipzen A."/>
            <person name="Lundell T."/>
            <person name="Morin E."/>
            <person name="Murat C."/>
            <person name="Sun H."/>
            <person name="Tunlid A."/>
            <person name="Henrissat B."/>
            <person name="Grigoriev I.V."/>
            <person name="Hibbett D.S."/>
            <person name="Martin F."/>
            <person name="Nordberg H.P."/>
            <person name="Cantor M.N."/>
            <person name="Hua S.X."/>
        </authorList>
    </citation>
    <scope>NUCLEOTIDE SEQUENCE [LARGE SCALE GENOMIC DNA]</scope>
    <source>
        <strain evidence="1 2">Ve08.2h10</strain>
    </source>
</reference>
<gene>
    <name evidence="1" type="ORF">PAXRUDRAFT_22077</name>
</gene>
<proteinExistence type="predicted"/>
<dbReference type="AlphaFoldDB" id="A0A0D0C9V1"/>